<dbReference type="InterPro" id="IPR011527">
    <property type="entry name" value="ABC1_TM_dom"/>
</dbReference>
<feature type="transmembrane region" description="Helical" evidence="7">
    <location>
        <begin position="154"/>
        <end position="175"/>
    </location>
</feature>
<dbReference type="PATRIC" id="fig|55802.8.peg.2420"/>
<dbReference type="PANTHER" id="PTHR43394:SF1">
    <property type="entry name" value="ATP-BINDING CASSETTE SUB-FAMILY B MEMBER 10, MITOCHONDRIAL"/>
    <property type="match status" value="1"/>
</dbReference>
<feature type="transmembrane region" description="Helical" evidence="7">
    <location>
        <begin position="128"/>
        <end position="148"/>
    </location>
</feature>
<feature type="domain" description="ABC transmembrane type-1" evidence="9">
    <location>
        <begin position="24"/>
        <end position="303"/>
    </location>
</feature>
<dbReference type="InterPro" id="IPR003439">
    <property type="entry name" value="ABC_transporter-like_ATP-bd"/>
</dbReference>
<keyword evidence="3" id="KW-0547">Nucleotide-binding</keyword>
<evidence type="ECO:0000256" key="7">
    <source>
        <dbReference type="SAM" id="Phobius"/>
    </source>
</evidence>
<evidence type="ECO:0000256" key="6">
    <source>
        <dbReference type="ARBA" id="ARBA00023136"/>
    </source>
</evidence>
<keyword evidence="2 7" id="KW-0812">Transmembrane</keyword>
<gene>
    <name evidence="10" type="ORF">TBCH5v1_2438</name>
</gene>
<feature type="domain" description="ABC transporter" evidence="8">
    <location>
        <begin position="317"/>
        <end position="553"/>
    </location>
</feature>
<dbReference type="GO" id="GO:0016020">
    <property type="term" value="C:membrane"/>
    <property type="evidence" value="ECO:0007669"/>
    <property type="project" value="UniProtKB-SubCell"/>
</dbReference>
<evidence type="ECO:0000256" key="2">
    <source>
        <dbReference type="ARBA" id="ARBA00022692"/>
    </source>
</evidence>
<dbReference type="RefSeq" id="WP_056934736.1">
    <property type="nucleotide sequence ID" value="NZ_CP013050.1"/>
</dbReference>
<keyword evidence="6 7" id="KW-0472">Membrane</keyword>
<dbReference type="Gene3D" id="3.40.50.300">
    <property type="entry name" value="P-loop containing nucleotide triphosphate hydrolases"/>
    <property type="match status" value="1"/>
</dbReference>
<proteinExistence type="predicted"/>
<evidence type="ECO:0000259" key="8">
    <source>
        <dbReference type="PROSITE" id="PS50893"/>
    </source>
</evidence>
<name>A0A0S1XET5_THEBA</name>
<dbReference type="PANTHER" id="PTHR43394">
    <property type="entry name" value="ATP-DEPENDENT PERMEASE MDL1, MITOCHONDRIAL"/>
    <property type="match status" value="1"/>
</dbReference>
<keyword evidence="4" id="KW-0067">ATP-binding</keyword>
<keyword evidence="10" id="KW-0378">Hydrolase</keyword>
<dbReference type="GO" id="GO:0015421">
    <property type="term" value="F:ABC-type oligopeptide transporter activity"/>
    <property type="evidence" value="ECO:0007669"/>
    <property type="project" value="TreeGrafter"/>
</dbReference>
<dbReference type="GO" id="GO:0016887">
    <property type="term" value="F:ATP hydrolysis activity"/>
    <property type="evidence" value="ECO:0007669"/>
    <property type="project" value="InterPro"/>
</dbReference>
<dbReference type="Proteomes" id="UP000066042">
    <property type="component" value="Chromosome"/>
</dbReference>
<dbReference type="InterPro" id="IPR003593">
    <property type="entry name" value="AAA+_ATPase"/>
</dbReference>
<dbReference type="PROSITE" id="PS50929">
    <property type="entry name" value="ABC_TM1F"/>
    <property type="match status" value="1"/>
</dbReference>
<evidence type="ECO:0000313" key="10">
    <source>
        <dbReference type="EMBL" id="ALM76329.1"/>
    </source>
</evidence>
<evidence type="ECO:0000259" key="9">
    <source>
        <dbReference type="PROSITE" id="PS50929"/>
    </source>
</evidence>
<dbReference type="AlphaFoldDB" id="A0A0S1XET5"/>
<dbReference type="Gene3D" id="1.20.1560.10">
    <property type="entry name" value="ABC transporter type 1, transmembrane domain"/>
    <property type="match status" value="1"/>
</dbReference>
<dbReference type="GO" id="GO:0005524">
    <property type="term" value="F:ATP binding"/>
    <property type="evidence" value="ECO:0007669"/>
    <property type="project" value="UniProtKB-KW"/>
</dbReference>
<feature type="transmembrane region" description="Helical" evidence="7">
    <location>
        <begin position="59"/>
        <end position="81"/>
    </location>
</feature>
<dbReference type="SUPFAM" id="SSF52540">
    <property type="entry name" value="P-loop containing nucleoside triphosphate hydrolases"/>
    <property type="match status" value="1"/>
</dbReference>
<protein>
    <submittedName>
        <fullName evidence="10">Xenobiotic-transporting ATPase</fullName>
        <ecNumber evidence="10">3.6.3.44</ecNumber>
    </submittedName>
</protein>
<dbReference type="InterPro" id="IPR039421">
    <property type="entry name" value="Type_1_exporter"/>
</dbReference>
<evidence type="ECO:0000313" key="11">
    <source>
        <dbReference type="Proteomes" id="UP000066042"/>
    </source>
</evidence>
<dbReference type="Pfam" id="PF00005">
    <property type="entry name" value="ABC_tran"/>
    <property type="match status" value="1"/>
</dbReference>
<dbReference type="STRING" id="55802.TBCH5v1_2438"/>
<evidence type="ECO:0000256" key="1">
    <source>
        <dbReference type="ARBA" id="ARBA00004141"/>
    </source>
</evidence>
<dbReference type="EC" id="3.6.3.44" evidence="10"/>
<evidence type="ECO:0000256" key="4">
    <source>
        <dbReference type="ARBA" id="ARBA00022840"/>
    </source>
</evidence>
<dbReference type="GeneID" id="26137653"/>
<dbReference type="EMBL" id="CP013050">
    <property type="protein sequence ID" value="ALM76329.1"/>
    <property type="molecule type" value="Genomic_DNA"/>
</dbReference>
<reference evidence="10 11" key="1">
    <citation type="journal article" date="2016" name="Genome Announc.">
        <title>Complete genome sequence of the hyperthermophilic and piezophilic archaeon Thermococcus barophilus Ch5, capable of growth at the expense of hydrogenogenesis from carbon monoxide and formate.</title>
        <authorList>
            <person name="Oger P."/>
            <person name="Sokolova T.G."/>
            <person name="Kozhevnikova D.A."/>
            <person name="Taranov E.A."/>
            <person name="Vannier P."/>
            <person name="Lee H.S."/>
            <person name="Kwon K.K."/>
            <person name="Kang S.G."/>
            <person name="Lee J.H."/>
            <person name="Bonch-Osmolovskaya E.A."/>
            <person name="Lebedinsky A.V."/>
        </authorList>
    </citation>
    <scope>NUCLEOTIDE SEQUENCE [LARGE SCALE GENOMIC DNA]</scope>
    <source>
        <strain evidence="11">Ch5</strain>
    </source>
</reference>
<feature type="transmembrane region" description="Helical" evidence="7">
    <location>
        <begin position="257"/>
        <end position="280"/>
    </location>
</feature>
<organism evidence="10 11">
    <name type="scientific">Thermococcus barophilus</name>
    <dbReference type="NCBI Taxonomy" id="55802"/>
    <lineage>
        <taxon>Archaea</taxon>
        <taxon>Methanobacteriati</taxon>
        <taxon>Methanobacteriota</taxon>
        <taxon>Thermococci</taxon>
        <taxon>Thermococcales</taxon>
        <taxon>Thermococcaceae</taxon>
        <taxon>Thermococcus</taxon>
    </lineage>
</organism>
<dbReference type="SUPFAM" id="SSF90123">
    <property type="entry name" value="ABC transporter transmembrane region"/>
    <property type="match status" value="1"/>
</dbReference>
<feature type="transmembrane region" description="Helical" evidence="7">
    <location>
        <begin position="21"/>
        <end position="39"/>
    </location>
</feature>
<accession>A0A0S1XET5</accession>
<dbReference type="InterPro" id="IPR036640">
    <property type="entry name" value="ABC1_TM_sf"/>
</dbReference>
<comment type="subcellular location">
    <subcellularLocation>
        <location evidence="1">Membrane</location>
        <topology evidence="1">Multi-pass membrane protein</topology>
    </subcellularLocation>
</comment>
<dbReference type="InterPro" id="IPR027417">
    <property type="entry name" value="P-loop_NTPase"/>
</dbReference>
<dbReference type="CDD" id="cd07346">
    <property type="entry name" value="ABC_6TM_exporters"/>
    <property type="match status" value="1"/>
</dbReference>
<evidence type="ECO:0000256" key="3">
    <source>
        <dbReference type="ARBA" id="ARBA00022741"/>
    </source>
</evidence>
<dbReference type="SMART" id="SM00382">
    <property type="entry name" value="AAA"/>
    <property type="match status" value="1"/>
</dbReference>
<evidence type="ECO:0000256" key="5">
    <source>
        <dbReference type="ARBA" id="ARBA00022989"/>
    </source>
</evidence>
<keyword evidence="5 7" id="KW-1133">Transmembrane helix</keyword>
<dbReference type="PROSITE" id="PS50893">
    <property type="entry name" value="ABC_TRANSPORTER_2"/>
    <property type="match status" value="1"/>
</dbReference>
<dbReference type="Pfam" id="PF00664">
    <property type="entry name" value="ABC_membrane"/>
    <property type="match status" value="1"/>
</dbReference>
<sequence>MSVNIRDVLKESIEVSKNLKGDIALTIILFFVLSIFGYVQAMLMKNFIDSLVSLQEFSTILKIGLALLVLAFLSYIGSFYGEFMLQRLGIKVLKIFSQDLVFSIHRAKLGKISGGDVIARFVSDLPELSLGLAGLIPGLSVQLINIAVATFTLYSLSPTMLLVAILIIPVNYTIYKKASKKSVEYSKRERESLSKVVTVTKTSIDNLFFIKRLDKYEYFEERFSMSLSEWLKNMTRFLRVRIFFQKSYYYTSNIARLVMLLVGGWLATKGLISVGAIVAFTNYLPQFYEPLTNLANSFTYLNALIPYVERYKEIVNIEKEDLDKGHELKSIKSIECKNVSVGILSNVTLELKKNETIGIVGPIGSGKTTLALTLVRLYEPESGYILINGKDYRVYSLRSLRRRIYYLPSKDLIFDGTLKENLILGEEYQEDEVIHVLKIVGIDFAELDDYINSKALSEGQRQKIALARALLRKPDILILDEATNSLDVQNEAQVLKKIREFLKDSTLIIISHRLTALKNADKIFVLDRGKIIDSGKHDELYERCSLYRGLVEKSRVS</sequence>